<gene>
    <name evidence="2" type="ORF">KCH_44370</name>
</gene>
<feature type="compositionally biased region" description="Basic residues" evidence="1">
    <location>
        <begin position="114"/>
        <end position="124"/>
    </location>
</feature>
<dbReference type="Proteomes" id="UP000027178">
    <property type="component" value="Unassembled WGS sequence"/>
</dbReference>
<dbReference type="Gene3D" id="3.30.565.10">
    <property type="entry name" value="Histidine kinase-like ATPase, C-terminal domain"/>
    <property type="match status" value="1"/>
</dbReference>
<dbReference type="EMBL" id="JNBY01000094">
    <property type="protein sequence ID" value="KDN83788.1"/>
    <property type="molecule type" value="Genomic_DNA"/>
</dbReference>
<feature type="compositionally biased region" description="Gly residues" evidence="1">
    <location>
        <begin position="35"/>
        <end position="50"/>
    </location>
</feature>
<accession>A0A066YQH1</accession>
<evidence type="ECO:0008006" key="4">
    <source>
        <dbReference type="Google" id="ProtNLM"/>
    </source>
</evidence>
<dbReference type="InterPro" id="IPR036890">
    <property type="entry name" value="HATPase_C_sf"/>
</dbReference>
<sequence>MPWAVRIGGLPEARPTGPAGSSGPNTECGWWNGAGTSGTAGGPGGPGRGLTGPALGAGPAAGRRSRPGLAGRRDAGAGGLRAGHQRGGAHRLSGGAAAAAAVRPGRPARGPGGGRRRQLRRPGPRHAGADAEATNGRGLELVEMLCERWGWYPDGTGKRVWCEIGPAVAVYERAAQPVASAR</sequence>
<dbReference type="PATRIC" id="fig|1348663.4.peg.4278"/>
<protein>
    <recommendedName>
        <fullName evidence="4">ATP-binding protein</fullName>
    </recommendedName>
</protein>
<dbReference type="HOGENOM" id="CLU_1480168_0_0_11"/>
<dbReference type="AlphaFoldDB" id="A0A066YQH1"/>
<evidence type="ECO:0000313" key="3">
    <source>
        <dbReference type="Proteomes" id="UP000027178"/>
    </source>
</evidence>
<comment type="caution">
    <text evidence="2">The sequence shown here is derived from an EMBL/GenBank/DDBJ whole genome shotgun (WGS) entry which is preliminary data.</text>
</comment>
<keyword evidence="3" id="KW-1185">Reference proteome</keyword>
<feature type="region of interest" description="Disordered" evidence="1">
    <location>
        <begin position="1"/>
        <end position="134"/>
    </location>
</feature>
<proteinExistence type="predicted"/>
<dbReference type="CDD" id="cd16936">
    <property type="entry name" value="HATPase_RsbW-like"/>
    <property type="match status" value="1"/>
</dbReference>
<feature type="compositionally biased region" description="Low complexity" evidence="1">
    <location>
        <begin position="90"/>
        <end position="109"/>
    </location>
</feature>
<organism evidence="2 3">
    <name type="scientific">Kitasatospora cheerisanensis KCTC 2395</name>
    <dbReference type="NCBI Taxonomy" id="1348663"/>
    <lineage>
        <taxon>Bacteria</taxon>
        <taxon>Bacillati</taxon>
        <taxon>Actinomycetota</taxon>
        <taxon>Actinomycetes</taxon>
        <taxon>Kitasatosporales</taxon>
        <taxon>Streptomycetaceae</taxon>
        <taxon>Kitasatospora</taxon>
    </lineage>
</organism>
<reference evidence="2 3" key="1">
    <citation type="submission" date="2014-05" db="EMBL/GenBank/DDBJ databases">
        <title>Draft Genome Sequence of Kitasatospora cheerisanensis KCTC 2395.</title>
        <authorList>
            <person name="Nam D.H."/>
        </authorList>
    </citation>
    <scope>NUCLEOTIDE SEQUENCE [LARGE SCALE GENOMIC DNA]</scope>
    <source>
        <strain evidence="2 3">KCTC 2395</strain>
    </source>
</reference>
<evidence type="ECO:0000313" key="2">
    <source>
        <dbReference type="EMBL" id="KDN83788.1"/>
    </source>
</evidence>
<dbReference type="eggNOG" id="COG2172">
    <property type="taxonomic scope" value="Bacteria"/>
</dbReference>
<feature type="compositionally biased region" description="Low complexity" evidence="1">
    <location>
        <begin position="51"/>
        <end position="70"/>
    </location>
</feature>
<evidence type="ECO:0000256" key="1">
    <source>
        <dbReference type="SAM" id="MobiDB-lite"/>
    </source>
</evidence>
<name>A0A066YQH1_9ACTN</name>